<name>A0ABP0NAN8_9DINO</name>
<evidence type="ECO:0000313" key="2">
    <source>
        <dbReference type="Proteomes" id="UP001642464"/>
    </source>
</evidence>
<protein>
    <submittedName>
        <fullName evidence="1">Uncharacterized protein</fullName>
    </submittedName>
</protein>
<proteinExistence type="predicted"/>
<organism evidence="1 2">
    <name type="scientific">Durusdinium trenchii</name>
    <dbReference type="NCBI Taxonomy" id="1381693"/>
    <lineage>
        <taxon>Eukaryota</taxon>
        <taxon>Sar</taxon>
        <taxon>Alveolata</taxon>
        <taxon>Dinophyceae</taxon>
        <taxon>Suessiales</taxon>
        <taxon>Symbiodiniaceae</taxon>
        <taxon>Durusdinium</taxon>
    </lineage>
</organism>
<dbReference type="Proteomes" id="UP001642464">
    <property type="component" value="Unassembled WGS sequence"/>
</dbReference>
<keyword evidence="2" id="KW-1185">Reference proteome</keyword>
<comment type="caution">
    <text evidence="1">The sequence shown here is derived from an EMBL/GenBank/DDBJ whole genome shotgun (WGS) entry which is preliminary data.</text>
</comment>
<accession>A0ABP0NAN8</accession>
<dbReference type="EMBL" id="CAXAMM010027291">
    <property type="protein sequence ID" value="CAK9060533.1"/>
    <property type="molecule type" value="Genomic_DNA"/>
</dbReference>
<sequence length="113" mass="12835">MFRQPEQRVLSAWHDNFRVFRADPFPVSACRNETFTKELPMETFTSRWGSWETGQIVGKGQGLFGEMTVSADDVPKALERSLDDFSAASKKALRSWAFKKNGSLRFGGRDGRN</sequence>
<reference evidence="1 2" key="1">
    <citation type="submission" date="2024-02" db="EMBL/GenBank/DDBJ databases">
        <authorList>
            <person name="Chen Y."/>
            <person name="Shah S."/>
            <person name="Dougan E. K."/>
            <person name="Thang M."/>
            <person name="Chan C."/>
        </authorList>
    </citation>
    <scope>NUCLEOTIDE SEQUENCE [LARGE SCALE GENOMIC DNA]</scope>
</reference>
<gene>
    <name evidence="1" type="ORF">SCF082_LOCUS31869</name>
</gene>
<evidence type="ECO:0000313" key="1">
    <source>
        <dbReference type="EMBL" id="CAK9060533.1"/>
    </source>
</evidence>